<dbReference type="EMBL" id="BGPR01197333">
    <property type="protein sequence ID" value="GBN08306.1"/>
    <property type="molecule type" value="Genomic_DNA"/>
</dbReference>
<dbReference type="AlphaFoldDB" id="A0A4Y2L3W4"/>
<dbReference type="EMBL" id="BGPR01197315">
    <property type="protein sequence ID" value="GBN08257.1"/>
    <property type="molecule type" value="Genomic_DNA"/>
</dbReference>
<feature type="non-terminal residue" evidence="4">
    <location>
        <position position="1"/>
    </location>
</feature>
<keyword evidence="5" id="KW-1185">Reference proteome</keyword>
<protein>
    <submittedName>
        <fullName evidence="4">Uncharacterized protein</fullName>
    </submittedName>
</protein>
<name>A0A4Y2L3W4_ARAVE</name>
<proteinExistence type="predicted"/>
<sequence length="72" mass="7851">KSWFGPDEPSTSMAKLNIHGNLYLVGSDGCSVFLIAPTQRNHDWGALSTIIDESEPSSEAKTSRLARQDTSK</sequence>
<dbReference type="EMBL" id="BGPR01197319">
    <property type="protein sequence ID" value="GBN08271.1"/>
    <property type="molecule type" value="Genomic_DNA"/>
</dbReference>
<evidence type="ECO:0000256" key="1">
    <source>
        <dbReference type="SAM" id="MobiDB-lite"/>
    </source>
</evidence>
<dbReference type="Proteomes" id="UP000499080">
    <property type="component" value="Unassembled WGS sequence"/>
</dbReference>
<reference evidence="4 5" key="1">
    <citation type="journal article" date="2019" name="Sci. Rep.">
        <title>Orb-weaving spider Araneus ventricosus genome elucidates the spidroin gene catalogue.</title>
        <authorList>
            <person name="Kono N."/>
            <person name="Nakamura H."/>
            <person name="Ohtoshi R."/>
            <person name="Moran D.A.P."/>
            <person name="Shinohara A."/>
            <person name="Yoshida Y."/>
            <person name="Fujiwara M."/>
            <person name="Mori M."/>
            <person name="Tomita M."/>
            <person name="Arakawa K."/>
        </authorList>
    </citation>
    <scope>NUCLEOTIDE SEQUENCE [LARGE SCALE GENOMIC DNA]</scope>
</reference>
<evidence type="ECO:0000313" key="3">
    <source>
        <dbReference type="EMBL" id="GBN08271.1"/>
    </source>
</evidence>
<gene>
    <name evidence="4" type="ORF">AVEN_17071_1</name>
    <name evidence="3" type="ORF">AVEN_189553_1</name>
    <name evidence="2" type="ORF">AVEN_2077_1</name>
</gene>
<comment type="caution">
    <text evidence="4">The sequence shown here is derived from an EMBL/GenBank/DDBJ whole genome shotgun (WGS) entry which is preliminary data.</text>
</comment>
<evidence type="ECO:0000313" key="5">
    <source>
        <dbReference type="Proteomes" id="UP000499080"/>
    </source>
</evidence>
<evidence type="ECO:0000313" key="2">
    <source>
        <dbReference type="EMBL" id="GBN08257.1"/>
    </source>
</evidence>
<feature type="region of interest" description="Disordered" evidence="1">
    <location>
        <begin position="53"/>
        <end position="72"/>
    </location>
</feature>
<evidence type="ECO:0000313" key="4">
    <source>
        <dbReference type="EMBL" id="GBN08306.1"/>
    </source>
</evidence>
<accession>A0A4Y2L3W4</accession>
<organism evidence="4 5">
    <name type="scientific">Araneus ventricosus</name>
    <name type="common">Orbweaver spider</name>
    <name type="synonym">Epeira ventricosa</name>
    <dbReference type="NCBI Taxonomy" id="182803"/>
    <lineage>
        <taxon>Eukaryota</taxon>
        <taxon>Metazoa</taxon>
        <taxon>Ecdysozoa</taxon>
        <taxon>Arthropoda</taxon>
        <taxon>Chelicerata</taxon>
        <taxon>Arachnida</taxon>
        <taxon>Araneae</taxon>
        <taxon>Araneomorphae</taxon>
        <taxon>Entelegynae</taxon>
        <taxon>Araneoidea</taxon>
        <taxon>Araneidae</taxon>
        <taxon>Araneus</taxon>
    </lineage>
</organism>